<protein>
    <submittedName>
        <fullName evidence="5">AraC family transcriptional regulator</fullName>
    </submittedName>
</protein>
<keyword evidence="1" id="KW-0805">Transcription regulation</keyword>
<dbReference type="Gene3D" id="2.60.120.10">
    <property type="entry name" value="Jelly Rolls"/>
    <property type="match status" value="1"/>
</dbReference>
<keyword evidence="3" id="KW-0804">Transcription</keyword>
<reference evidence="5 6" key="1">
    <citation type="submission" date="2023-11" db="EMBL/GenBank/DDBJ databases">
        <title>Analysis of the Genomes of Mucilaginibacter gossypii cycad 4 and M. sabulilitoris SNA2: microbes with the potential for plant growth promotion.</title>
        <authorList>
            <person name="Hirsch A.M."/>
            <person name="Humm E."/>
            <person name="Rubbi M."/>
            <person name="Del Vecchio G."/>
            <person name="Ha S.M."/>
            <person name="Pellegrini M."/>
            <person name="Gunsalus R.P."/>
        </authorList>
    </citation>
    <scope>NUCLEOTIDE SEQUENCE [LARGE SCALE GENOMIC DNA]</scope>
    <source>
        <strain evidence="5 6">SNA2</strain>
    </source>
</reference>
<dbReference type="Pfam" id="PF12833">
    <property type="entry name" value="HTH_18"/>
    <property type="match status" value="1"/>
</dbReference>
<evidence type="ECO:0000313" key="5">
    <source>
        <dbReference type="EMBL" id="WPU92211.1"/>
    </source>
</evidence>
<accession>A0ABZ0THX2</accession>
<evidence type="ECO:0000256" key="3">
    <source>
        <dbReference type="ARBA" id="ARBA00023163"/>
    </source>
</evidence>
<feature type="domain" description="HTH araC/xylS-type" evidence="4">
    <location>
        <begin position="188"/>
        <end position="286"/>
    </location>
</feature>
<dbReference type="InterPro" id="IPR011051">
    <property type="entry name" value="RmlC_Cupin_sf"/>
</dbReference>
<organism evidence="5 6">
    <name type="scientific">Mucilaginibacter sabulilitoris</name>
    <dbReference type="NCBI Taxonomy" id="1173583"/>
    <lineage>
        <taxon>Bacteria</taxon>
        <taxon>Pseudomonadati</taxon>
        <taxon>Bacteroidota</taxon>
        <taxon>Sphingobacteriia</taxon>
        <taxon>Sphingobacteriales</taxon>
        <taxon>Sphingobacteriaceae</taxon>
        <taxon>Mucilaginibacter</taxon>
    </lineage>
</organism>
<dbReference type="EMBL" id="CP139558">
    <property type="protein sequence ID" value="WPU92211.1"/>
    <property type="molecule type" value="Genomic_DNA"/>
</dbReference>
<dbReference type="PANTHER" id="PTHR43280:SF27">
    <property type="entry name" value="TRANSCRIPTIONAL REGULATOR MTLR"/>
    <property type="match status" value="1"/>
</dbReference>
<gene>
    <name evidence="5" type="ORF">SNE25_23090</name>
</gene>
<evidence type="ECO:0000256" key="2">
    <source>
        <dbReference type="ARBA" id="ARBA00023125"/>
    </source>
</evidence>
<dbReference type="SUPFAM" id="SSF51182">
    <property type="entry name" value="RmlC-like cupins"/>
    <property type="match status" value="1"/>
</dbReference>
<dbReference type="SMART" id="SM00342">
    <property type="entry name" value="HTH_ARAC"/>
    <property type="match status" value="1"/>
</dbReference>
<keyword evidence="2" id="KW-0238">DNA-binding</keyword>
<sequence length="292" mass="33887">MKPNLIKIGNDDINSLLIKKIEEHHYSSPFHFHNLCELNYVVDSWGKRMVGDNIDNFSAGDLVLMSPNLPHIWYNDPSVLNNPSENKLAKAVVIYFPYDFLMKTAGDDIVILKTQKLLEKAKRGIRFYGKTQEEVTLKLNRIMEKNGFSKTIEFLEIMNILIESKEFEPLASVGFTHNLNEKDTERMNKVLKYIMQNFAKPISLNEIAEIANMTPPAFSGFFKKRTQKCFSSFLNEIRIGHACKLLQDLEIPISEICYLSGFQNFTNFNKFFKHFTGKIPREYRKHCIDLQS</sequence>
<dbReference type="SUPFAM" id="SSF46689">
    <property type="entry name" value="Homeodomain-like"/>
    <property type="match status" value="2"/>
</dbReference>
<evidence type="ECO:0000256" key="1">
    <source>
        <dbReference type="ARBA" id="ARBA00023015"/>
    </source>
</evidence>
<dbReference type="Proteomes" id="UP001324380">
    <property type="component" value="Chromosome"/>
</dbReference>
<dbReference type="Gene3D" id="1.10.10.60">
    <property type="entry name" value="Homeodomain-like"/>
    <property type="match status" value="2"/>
</dbReference>
<keyword evidence="6" id="KW-1185">Reference proteome</keyword>
<name>A0ABZ0THX2_9SPHI</name>
<proteinExistence type="predicted"/>
<evidence type="ECO:0000313" key="6">
    <source>
        <dbReference type="Proteomes" id="UP001324380"/>
    </source>
</evidence>
<dbReference type="PANTHER" id="PTHR43280">
    <property type="entry name" value="ARAC-FAMILY TRANSCRIPTIONAL REGULATOR"/>
    <property type="match status" value="1"/>
</dbReference>
<dbReference type="RefSeq" id="WP_321561373.1">
    <property type="nucleotide sequence ID" value="NZ_CP139558.1"/>
</dbReference>
<dbReference type="InterPro" id="IPR018060">
    <property type="entry name" value="HTH_AraC"/>
</dbReference>
<dbReference type="InterPro" id="IPR014710">
    <property type="entry name" value="RmlC-like_jellyroll"/>
</dbReference>
<dbReference type="PROSITE" id="PS01124">
    <property type="entry name" value="HTH_ARAC_FAMILY_2"/>
    <property type="match status" value="1"/>
</dbReference>
<dbReference type="InterPro" id="IPR009057">
    <property type="entry name" value="Homeodomain-like_sf"/>
</dbReference>
<evidence type="ECO:0000259" key="4">
    <source>
        <dbReference type="PROSITE" id="PS01124"/>
    </source>
</evidence>